<feature type="region of interest" description="Disordered" evidence="1">
    <location>
        <begin position="168"/>
        <end position="222"/>
    </location>
</feature>
<dbReference type="AlphaFoldDB" id="A0A6A4S4H6"/>
<dbReference type="EMBL" id="VEVO01000018">
    <property type="protein sequence ID" value="KAF0027947.1"/>
    <property type="molecule type" value="Genomic_DNA"/>
</dbReference>
<name>A0A6A4S4H6_SCOMX</name>
<organism evidence="2 3">
    <name type="scientific">Scophthalmus maximus</name>
    <name type="common">Turbot</name>
    <name type="synonym">Psetta maxima</name>
    <dbReference type="NCBI Taxonomy" id="52904"/>
    <lineage>
        <taxon>Eukaryota</taxon>
        <taxon>Metazoa</taxon>
        <taxon>Chordata</taxon>
        <taxon>Craniata</taxon>
        <taxon>Vertebrata</taxon>
        <taxon>Euteleostomi</taxon>
        <taxon>Actinopterygii</taxon>
        <taxon>Neopterygii</taxon>
        <taxon>Teleostei</taxon>
        <taxon>Neoteleostei</taxon>
        <taxon>Acanthomorphata</taxon>
        <taxon>Carangaria</taxon>
        <taxon>Pleuronectiformes</taxon>
        <taxon>Pleuronectoidei</taxon>
        <taxon>Scophthalmidae</taxon>
        <taxon>Scophthalmus</taxon>
    </lineage>
</organism>
<proteinExistence type="predicted"/>
<accession>A0A6A4S4H6</accession>
<evidence type="ECO:0000256" key="1">
    <source>
        <dbReference type="SAM" id="MobiDB-lite"/>
    </source>
</evidence>
<comment type="caution">
    <text evidence="2">The sequence shown here is derived from an EMBL/GenBank/DDBJ whole genome shotgun (WGS) entry which is preliminary data.</text>
</comment>
<feature type="region of interest" description="Disordered" evidence="1">
    <location>
        <begin position="1"/>
        <end position="28"/>
    </location>
</feature>
<dbReference type="Proteomes" id="UP000438429">
    <property type="component" value="Unassembled WGS sequence"/>
</dbReference>
<protein>
    <submittedName>
        <fullName evidence="2">Uncharacterized protein</fullName>
    </submittedName>
</protein>
<evidence type="ECO:0000313" key="3">
    <source>
        <dbReference type="Proteomes" id="UP000438429"/>
    </source>
</evidence>
<reference evidence="2 3" key="1">
    <citation type="submission" date="2019-06" db="EMBL/GenBank/DDBJ databases">
        <title>Draft genomes of female and male turbot (Scophthalmus maximus).</title>
        <authorList>
            <person name="Xu H."/>
            <person name="Xu X.-W."/>
            <person name="Shao C."/>
            <person name="Chen S."/>
        </authorList>
    </citation>
    <scope>NUCLEOTIDE SEQUENCE [LARGE SCALE GENOMIC DNA]</scope>
    <source>
        <strain evidence="2">Ysfricsl-2016a</strain>
        <tissue evidence="2">Blood</tissue>
    </source>
</reference>
<evidence type="ECO:0000313" key="2">
    <source>
        <dbReference type="EMBL" id="KAF0027947.1"/>
    </source>
</evidence>
<feature type="compositionally biased region" description="Basic and acidic residues" evidence="1">
    <location>
        <begin position="183"/>
        <end position="206"/>
    </location>
</feature>
<gene>
    <name evidence="2" type="ORF">F2P81_020688</name>
</gene>
<sequence length="256" mass="29076">MDEAQLPLTHLPEKQLPSQDADAADAWSARCSVTNRPIPREHVGRASRRRAPLPDDPVQKEVSFRSCSHFTKFLCGVRTVVCLEDERSEGGERAVGNVARVQRGRPHLEVDVRRTTWRRATGNLWDLFWGPSPPSPLSGPAASRSPRHLLRSHPQHQAARRLTRFSHFLHRSSGNREEEEEEDQRRGEERRYVHGKLEISVHDTRPSSRAPTARTGPAPPLRSCRVWSLPPRVTVRRNAGSCLLCSPRRLTDLFQP</sequence>